<accession>A0A8G1ULU5</accession>
<evidence type="ECO:0000256" key="8">
    <source>
        <dbReference type="ARBA" id="ARBA00023235"/>
    </source>
</evidence>
<evidence type="ECO:0000256" key="6">
    <source>
        <dbReference type="ARBA" id="ARBA00023029"/>
    </source>
</evidence>
<sequence>MSEYDAAHIQVLEWPEAVRKRPAMYIGSTGERGLHHMAQEVLGAAANEVLSGRASRVEVALTADGGVRVSHDGVQQADLARALTVLPTCWDGPTRRRLLAWATSCLAVVNALSVRLVAEEHRGGVTHRQEYVRGRLLAPPAVVGPTARTGTTVAFHPDPEVFGTTAFDAGALVDHLRELALLNRALDFTLTDERTTPHRTERLHHPAGLADFTTRLGGDPAATLTVEATDERMGGTLDLALSWTGGGGLHGYANSRRTDEQHSTHLLGFRDGLAAALGRSELPAGLTAVASVKLDAPEFNGATRRRLDNGAVRTCVAAAVRHAVESWRAGRD</sequence>
<evidence type="ECO:0000313" key="9">
    <source>
        <dbReference type="EMBL" id="ROR45344.1"/>
    </source>
</evidence>
<dbReference type="GO" id="GO:0005524">
    <property type="term" value="F:ATP binding"/>
    <property type="evidence" value="ECO:0007669"/>
    <property type="project" value="UniProtKB-KW"/>
</dbReference>
<dbReference type="InterPro" id="IPR001241">
    <property type="entry name" value="Topo_IIA"/>
</dbReference>
<dbReference type="GO" id="GO:0003918">
    <property type="term" value="F:DNA topoisomerase type II (double strand cut, ATP-hydrolyzing) activity"/>
    <property type="evidence" value="ECO:0007669"/>
    <property type="project" value="UniProtKB-EC"/>
</dbReference>
<protein>
    <recommendedName>
        <fullName evidence="3">DNA topoisomerase (ATP-hydrolyzing)</fullName>
        <ecNumber evidence="3">5.6.2.2</ecNumber>
    </recommendedName>
</protein>
<dbReference type="Gene3D" id="3.30.230.10">
    <property type="match status" value="1"/>
</dbReference>
<keyword evidence="5" id="KW-0067">ATP-binding</keyword>
<dbReference type="InterPro" id="IPR036890">
    <property type="entry name" value="HATPase_C_sf"/>
</dbReference>
<evidence type="ECO:0000256" key="1">
    <source>
        <dbReference type="ARBA" id="ARBA00000185"/>
    </source>
</evidence>
<dbReference type="EC" id="5.6.2.2" evidence="3"/>
<dbReference type="AlphaFoldDB" id="A0A8G1ULU5"/>
<dbReference type="Proteomes" id="UP000267408">
    <property type="component" value="Unassembled WGS sequence"/>
</dbReference>
<dbReference type="SUPFAM" id="SSF55874">
    <property type="entry name" value="ATPase domain of HSP90 chaperone/DNA topoisomerase II/histidine kinase"/>
    <property type="match status" value="1"/>
</dbReference>
<dbReference type="PANTHER" id="PTHR45866">
    <property type="entry name" value="DNA GYRASE/TOPOISOMERASE SUBUNIT B"/>
    <property type="match status" value="1"/>
</dbReference>
<reference evidence="9 10" key="1">
    <citation type="submission" date="2018-11" db="EMBL/GenBank/DDBJ databases">
        <title>Sequencing the genomes of 1000 actinobacteria strains.</title>
        <authorList>
            <person name="Klenk H.-P."/>
        </authorList>
    </citation>
    <scope>NUCLEOTIDE SEQUENCE [LARGE SCALE GENOMIC DNA]</scope>
    <source>
        <strain evidence="9 10">DSM 44780</strain>
    </source>
</reference>
<dbReference type="InterPro" id="IPR014721">
    <property type="entry name" value="Ribsml_uS5_D2-typ_fold_subgr"/>
</dbReference>
<evidence type="ECO:0000256" key="3">
    <source>
        <dbReference type="ARBA" id="ARBA00012895"/>
    </source>
</evidence>
<dbReference type="EMBL" id="RJVJ01000001">
    <property type="protein sequence ID" value="ROR45344.1"/>
    <property type="molecule type" value="Genomic_DNA"/>
</dbReference>
<evidence type="ECO:0000313" key="10">
    <source>
        <dbReference type="Proteomes" id="UP000267408"/>
    </source>
</evidence>
<dbReference type="GO" id="GO:0006265">
    <property type="term" value="P:DNA topological change"/>
    <property type="evidence" value="ECO:0007669"/>
    <property type="project" value="InterPro"/>
</dbReference>
<evidence type="ECO:0000256" key="4">
    <source>
        <dbReference type="ARBA" id="ARBA00022741"/>
    </source>
</evidence>
<dbReference type="PANTHER" id="PTHR45866:SF1">
    <property type="entry name" value="DNA GYRASE SUBUNIT B, MITOCHONDRIAL"/>
    <property type="match status" value="1"/>
</dbReference>
<comment type="caution">
    <text evidence="9">The sequence shown here is derived from an EMBL/GenBank/DDBJ whole genome shotgun (WGS) entry which is preliminary data.</text>
</comment>
<dbReference type="PRINTS" id="PR01159">
    <property type="entry name" value="DNAGYRASEB"/>
</dbReference>
<comment type="catalytic activity">
    <reaction evidence="1">
        <text>ATP-dependent breakage, passage and rejoining of double-stranded DNA.</text>
        <dbReference type="EC" id="5.6.2.2"/>
    </reaction>
</comment>
<keyword evidence="6" id="KW-0799">Topoisomerase</keyword>
<dbReference type="InterPro" id="IPR020568">
    <property type="entry name" value="Ribosomal_Su5_D2-typ_SF"/>
</dbReference>
<dbReference type="InterPro" id="IPR000565">
    <property type="entry name" value="Topo_IIA_B"/>
</dbReference>
<dbReference type="OrthoDB" id="9802808at2"/>
<comment type="similarity">
    <text evidence="2">Belongs to the type II topoisomerase GyrB family.</text>
</comment>
<dbReference type="Gene3D" id="3.30.565.10">
    <property type="entry name" value="Histidine kinase-like ATPase, C-terminal domain"/>
    <property type="match status" value="1"/>
</dbReference>
<dbReference type="GO" id="GO:0003677">
    <property type="term" value="F:DNA binding"/>
    <property type="evidence" value="ECO:0007669"/>
    <property type="project" value="UniProtKB-KW"/>
</dbReference>
<organism evidence="9 10">
    <name type="scientific">Kitasatospora cineracea</name>
    <dbReference type="NCBI Taxonomy" id="88074"/>
    <lineage>
        <taxon>Bacteria</taxon>
        <taxon>Bacillati</taxon>
        <taxon>Actinomycetota</taxon>
        <taxon>Actinomycetes</taxon>
        <taxon>Kitasatosporales</taxon>
        <taxon>Streptomycetaceae</taxon>
        <taxon>Kitasatospora</taxon>
    </lineage>
</organism>
<dbReference type="RefSeq" id="WP_123557240.1">
    <property type="nucleotide sequence ID" value="NZ_RJVJ01000001.1"/>
</dbReference>
<evidence type="ECO:0000256" key="7">
    <source>
        <dbReference type="ARBA" id="ARBA00023125"/>
    </source>
</evidence>
<keyword evidence="4" id="KW-0547">Nucleotide-binding</keyword>
<dbReference type="SMART" id="SM00433">
    <property type="entry name" value="TOP2c"/>
    <property type="match status" value="1"/>
</dbReference>
<gene>
    <name evidence="9" type="ORF">EDD39_3569</name>
</gene>
<proteinExistence type="inferred from homology"/>
<name>A0A8G1ULU5_9ACTN</name>
<keyword evidence="7" id="KW-0238">DNA-binding</keyword>
<keyword evidence="8" id="KW-0413">Isomerase</keyword>
<evidence type="ECO:0000256" key="5">
    <source>
        <dbReference type="ARBA" id="ARBA00022840"/>
    </source>
</evidence>
<evidence type="ECO:0000256" key="2">
    <source>
        <dbReference type="ARBA" id="ARBA00010708"/>
    </source>
</evidence>
<dbReference type="SUPFAM" id="SSF54211">
    <property type="entry name" value="Ribosomal protein S5 domain 2-like"/>
    <property type="match status" value="1"/>
</dbReference>